<keyword evidence="8" id="KW-0472">Membrane</keyword>
<comment type="caution">
    <text evidence="11">The sequence shown here is derived from an EMBL/GenBank/DDBJ whole genome shotgun (WGS) entry which is preliminary data.</text>
</comment>
<dbReference type="Proteomes" id="UP000232122">
    <property type="component" value="Unassembled WGS sequence"/>
</dbReference>
<protein>
    <recommendedName>
        <fullName evidence="2">histidine kinase</fullName>
        <ecNumber evidence="2">2.7.13.3</ecNumber>
    </recommendedName>
</protein>
<feature type="transmembrane region" description="Helical" evidence="8">
    <location>
        <begin position="156"/>
        <end position="174"/>
    </location>
</feature>
<feature type="transmembrane region" description="Helical" evidence="8">
    <location>
        <begin position="55"/>
        <end position="73"/>
    </location>
</feature>
<gene>
    <name evidence="10" type="ORF">CH379_013920</name>
    <name evidence="11" type="ORF">CH379_02860</name>
</gene>
<dbReference type="InterPro" id="IPR011495">
    <property type="entry name" value="Sig_transdc_His_kin_sub2_dim/P"/>
</dbReference>
<feature type="transmembrane region" description="Helical" evidence="8">
    <location>
        <begin position="29"/>
        <end position="49"/>
    </location>
</feature>
<evidence type="ECO:0000256" key="3">
    <source>
        <dbReference type="ARBA" id="ARBA00022553"/>
    </source>
</evidence>
<dbReference type="Gene3D" id="3.30.450.20">
    <property type="entry name" value="PAS domain"/>
    <property type="match status" value="1"/>
</dbReference>
<keyword evidence="8" id="KW-0812">Transmembrane</keyword>
<dbReference type="SUPFAM" id="SSF55874">
    <property type="entry name" value="ATPase domain of HSP90 chaperone/DNA topoisomerase II/histidine kinase"/>
    <property type="match status" value="1"/>
</dbReference>
<keyword evidence="5" id="KW-0547">Nucleotide-binding</keyword>
<dbReference type="InterPro" id="IPR036890">
    <property type="entry name" value="HATPase_C_sf"/>
</dbReference>
<evidence type="ECO:0000256" key="1">
    <source>
        <dbReference type="ARBA" id="ARBA00000085"/>
    </source>
</evidence>
<dbReference type="PANTHER" id="PTHR41523:SF8">
    <property type="entry name" value="ETHYLENE RESPONSE SENSOR PROTEIN"/>
    <property type="match status" value="1"/>
</dbReference>
<evidence type="ECO:0000256" key="7">
    <source>
        <dbReference type="ARBA" id="ARBA00022840"/>
    </source>
</evidence>
<keyword evidence="6 10" id="KW-0418">Kinase</keyword>
<dbReference type="AlphaFoldDB" id="A0A2N0BCT6"/>
<reference evidence="10 12" key="2">
    <citation type="journal article" date="2018" name="Microb. Genom.">
        <title>Deciphering the unexplored Leptospira diversity from soils uncovers genomic evolution to virulence.</title>
        <authorList>
            <person name="Thibeaux R."/>
            <person name="Iraola G."/>
            <person name="Ferres I."/>
            <person name="Bierque E."/>
            <person name="Girault D."/>
            <person name="Soupe-Gilbert M.E."/>
            <person name="Picardeau M."/>
            <person name="Goarant C."/>
        </authorList>
    </citation>
    <scope>NUCLEOTIDE SEQUENCE [LARGE SCALE GENOMIC DNA]</scope>
    <source>
        <strain evidence="10 12">ATI7-C-A5</strain>
    </source>
</reference>
<evidence type="ECO:0000313" key="12">
    <source>
        <dbReference type="Proteomes" id="UP000232122"/>
    </source>
</evidence>
<accession>A0A2N0BCT6</accession>
<feature type="domain" description="Signal transduction histidine kinase subgroup 2 dimerisation and phosphoacceptor" evidence="9">
    <location>
        <begin position="187"/>
        <end position="254"/>
    </location>
</feature>
<dbReference type="EMBL" id="NPEF01000017">
    <property type="protein sequence ID" value="PJZ94370.1"/>
    <property type="molecule type" value="Genomic_DNA"/>
</dbReference>
<sequence>MKLERFLFWDKIDRIYGRRDYLTRNRARHLYAMNLVIFFVSAAACLVYIRQGLRVGFLIFGISALISVALMFLNKLDAAVKAILYLSLVALTFGLFFGMQNGNIYFSMATIIILFLHFSNIKQTILVSAYTGTLMSYRLYLYWGGGQISSAFVFDTIFKFILFCTIAIITVRVLSSHNKEKEIFIREIHHRVKNNLQILSGFANLHRDADGPGGTRQISNFNDRILMLSRVHDAIYKMETDYEVDLNVILREIVLLNSRDGLGENVRLITGETPSPLSIEISVPFAMIAYELLNNALLHSSYETDNFPILVELKFTEGKYVFSVSDRGPGIGKDSVWSDPKTTGFTLISVMTKQLKGNFRIESGEFGVRAVVEFSNQDAFATLLDETGPL</sequence>
<keyword evidence="7" id="KW-0067">ATP-binding</keyword>
<keyword evidence="3" id="KW-0597">Phosphoprotein</keyword>
<dbReference type="Gene3D" id="3.30.565.10">
    <property type="entry name" value="Histidine kinase-like ATPase, C-terminal domain"/>
    <property type="match status" value="1"/>
</dbReference>
<dbReference type="EMBL" id="NPEF02000016">
    <property type="protein sequence ID" value="MDV6236723.1"/>
    <property type="molecule type" value="Genomic_DNA"/>
</dbReference>
<dbReference type="GO" id="GO:0004673">
    <property type="term" value="F:protein histidine kinase activity"/>
    <property type="evidence" value="ECO:0007669"/>
    <property type="project" value="UniProtKB-EC"/>
</dbReference>
<evidence type="ECO:0000256" key="6">
    <source>
        <dbReference type="ARBA" id="ARBA00022777"/>
    </source>
</evidence>
<name>A0A2N0BCT6_9LEPT</name>
<dbReference type="RefSeq" id="WP_100746170.1">
    <property type="nucleotide sequence ID" value="NZ_NPEF02000016.1"/>
</dbReference>
<dbReference type="OrthoDB" id="9108362at2"/>
<evidence type="ECO:0000313" key="10">
    <source>
        <dbReference type="EMBL" id="MDV6236723.1"/>
    </source>
</evidence>
<dbReference type="EC" id="2.7.13.3" evidence="2"/>
<feature type="transmembrane region" description="Helical" evidence="8">
    <location>
        <begin position="78"/>
        <end position="96"/>
    </location>
</feature>
<reference evidence="11" key="1">
    <citation type="submission" date="2017-07" db="EMBL/GenBank/DDBJ databases">
        <title>Leptospira spp. isolated from tropical soils.</title>
        <authorList>
            <person name="Thibeaux R."/>
            <person name="Iraola G."/>
            <person name="Ferres I."/>
            <person name="Bierque E."/>
            <person name="Girault D."/>
            <person name="Soupe-Gilbert M.-E."/>
            <person name="Picardeau M."/>
            <person name="Goarant C."/>
        </authorList>
    </citation>
    <scope>NUCLEOTIDE SEQUENCE [LARGE SCALE GENOMIC DNA]</scope>
    <source>
        <strain evidence="11">ATI7-C-A5</strain>
    </source>
</reference>
<keyword evidence="8" id="KW-1133">Transmembrane helix</keyword>
<dbReference type="Pfam" id="PF07568">
    <property type="entry name" value="HisKA_2"/>
    <property type="match status" value="1"/>
</dbReference>
<accession>A0A2N0BN88</accession>
<evidence type="ECO:0000313" key="11">
    <source>
        <dbReference type="EMBL" id="PJZ94370.1"/>
    </source>
</evidence>
<proteinExistence type="predicted"/>
<dbReference type="PANTHER" id="PTHR41523">
    <property type="entry name" value="TWO-COMPONENT SYSTEM SENSOR PROTEIN"/>
    <property type="match status" value="1"/>
</dbReference>
<comment type="catalytic activity">
    <reaction evidence="1">
        <text>ATP + protein L-histidine = ADP + protein N-phospho-L-histidine.</text>
        <dbReference type="EC" id="2.7.13.3"/>
    </reaction>
</comment>
<evidence type="ECO:0000256" key="2">
    <source>
        <dbReference type="ARBA" id="ARBA00012438"/>
    </source>
</evidence>
<evidence type="ECO:0000256" key="8">
    <source>
        <dbReference type="SAM" id="Phobius"/>
    </source>
</evidence>
<organism evidence="11">
    <name type="scientific">Leptospira ellisii</name>
    <dbReference type="NCBI Taxonomy" id="2023197"/>
    <lineage>
        <taxon>Bacteria</taxon>
        <taxon>Pseudomonadati</taxon>
        <taxon>Spirochaetota</taxon>
        <taxon>Spirochaetia</taxon>
        <taxon>Leptospirales</taxon>
        <taxon>Leptospiraceae</taxon>
        <taxon>Leptospira</taxon>
    </lineage>
</organism>
<evidence type="ECO:0000256" key="4">
    <source>
        <dbReference type="ARBA" id="ARBA00022679"/>
    </source>
</evidence>
<evidence type="ECO:0000256" key="5">
    <source>
        <dbReference type="ARBA" id="ARBA00022741"/>
    </source>
</evidence>
<keyword evidence="12" id="KW-1185">Reference proteome</keyword>
<evidence type="ECO:0000259" key="9">
    <source>
        <dbReference type="Pfam" id="PF07568"/>
    </source>
</evidence>
<dbReference type="GO" id="GO:0005524">
    <property type="term" value="F:ATP binding"/>
    <property type="evidence" value="ECO:0007669"/>
    <property type="project" value="UniProtKB-KW"/>
</dbReference>
<reference evidence="10" key="3">
    <citation type="submission" date="2023-10" db="EMBL/GenBank/DDBJ databases">
        <authorList>
            <person name="Picardeau M."/>
            <person name="Thibeaux R."/>
        </authorList>
    </citation>
    <scope>NUCLEOTIDE SEQUENCE</scope>
    <source>
        <strain evidence="10">ATI7-C-A5</strain>
    </source>
</reference>
<keyword evidence="4" id="KW-0808">Transferase</keyword>